<feature type="binding site" evidence="5">
    <location>
        <begin position="169"/>
        <end position="171"/>
    </location>
    <ligand>
        <name>FAD</name>
        <dbReference type="ChEBI" id="CHEBI:57692"/>
    </ligand>
</feature>
<dbReference type="GO" id="GO:0050660">
    <property type="term" value="F:flavin adenine dinucleotide binding"/>
    <property type="evidence" value="ECO:0007669"/>
    <property type="project" value="TreeGrafter"/>
</dbReference>
<dbReference type="SUPFAM" id="SSF55424">
    <property type="entry name" value="FAD/NAD-linked reductases, dimerisation (C-terminal) domain"/>
    <property type="match status" value="1"/>
</dbReference>
<comment type="similarity">
    <text evidence="1">Belongs to the class-I pyridine nucleotide-disulfide oxidoreductase family.</text>
</comment>
<reference evidence="10 11" key="1">
    <citation type="submission" date="2014-03" db="EMBL/GenBank/DDBJ databases">
        <title>Genomics of Bifidobacteria.</title>
        <authorList>
            <person name="Ventura M."/>
            <person name="Milani C."/>
            <person name="Lugli G.A."/>
        </authorList>
    </citation>
    <scope>NUCLEOTIDE SEQUENCE [LARGE SCALE GENOMIC DNA]</scope>
    <source>
        <strain evidence="10 11">JCM 13495</strain>
    </source>
</reference>
<organism evidence="10 11">
    <name type="scientific">Bifidobacterium tsurumiense</name>
    <dbReference type="NCBI Taxonomy" id="356829"/>
    <lineage>
        <taxon>Bacteria</taxon>
        <taxon>Bacillati</taxon>
        <taxon>Actinomycetota</taxon>
        <taxon>Actinomycetes</taxon>
        <taxon>Bifidobacteriales</taxon>
        <taxon>Bifidobacteriaceae</taxon>
        <taxon>Bifidobacterium</taxon>
    </lineage>
</organism>
<keyword evidence="11" id="KW-1185">Reference proteome</keyword>
<dbReference type="STRING" id="356829.BITS_1018"/>
<dbReference type="eggNOG" id="COG1249">
    <property type="taxonomic scope" value="Bacteria"/>
</dbReference>
<feature type="binding site" evidence="5">
    <location>
        <begin position="204"/>
        <end position="211"/>
    </location>
    <ligand>
        <name>NAD(+)</name>
        <dbReference type="ChEBI" id="CHEBI:57540"/>
    </ligand>
</feature>
<dbReference type="RefSeq" id="WP_026641878.1">
    <property type="nucleotide sequence ID" value="NZ_JGZU01000009.1"/>
</dbReference>
<dbReference type="Proteomes" id="UP000029080">
    <property type="component" value="Unassembled WGS sequence"/>
</dbReference>
<evidence type="ECO:0000313" key="10">
    <source>
        <dbReference type="EMBL" id="KFJ06149.1"/>
    </source>
</evidence>
<evidence type="ECO:0000256" key="3">
    <source>
        <dbReference type="ARBA" id="ARBA00022827"/>
    </source>
</evidence>
<dbReference type="AlphaFoldDB" id="A0A087EEE8"/>
<evidence type="ECO:0000259" key="8">
    <source>
        <dbReference type="Pfam" id="PF02852"/>
    </source>
</evidence>
<feature type="binding site" evidence="5">
    <location>
        <position position="80"/>
    </location>
    <ligand>
        <name>FAD</name>
        <dbReference type="ChEBI" id="CHEBI:57692"/>
    </ligand>
</feature>
<dbReference type="GO" id="GO:0006103">
    <property type="term" value="P:2-oxoglutarate metabolic process"/>
    <property type="evidence" value="ECO:0007669"/>
    <property type="project" value="TreeGrafter"/>
</dbReference>
<accession>A0A087EEE8</accession>
<feature type="domain" description="FAD/NAD(P)-binding" evidence="9">
    <location>
        <begin position="33"/>
        <end position="341"/>
    </location>
</feature>
<dbReference type="GO" id="GO:0016152">
    <property type="term" value="F:mercury (II) reductase (NADP+) activity"/>
    <property type="evidence" value="ECO:0007669"/>
    <property type="project" value="UniProtKB-EC"/>
</dbReference>
<dbReference type="OrthoDB" id="9802028at2"/>
<evidence type="ECO:0000256" key="4">
    <source>
        <dbReference type="ARBA" id="ARBA00023027"/>
    </source>
</evidence>
<dbReference type="SUPFAM" id="SSF51905">
    <property type="entry name" value="FAD/NAD(P)-binding domain"/>
    <property type="match status" value="1"/>
</dbReference>
<dbReference type="PIRSF" id="PIRSF000350">
    <property type="entry name" value="Mercury_reductase_MerA"/>
    <property type="match status" value="1"/>
</dbReference>
<sequence>MTTLAAESAEASAHSSALSNPAHPQGDHVDEVFDVVVIGGGPAGENAAQYAVQGTDMTAAIIEGEKMGGECSYYACMPSKALLRPLEVANTARHLPGLTGAEIDRDALLARRDDWVSHYDDAGQVKWAESVDLAVIRGWAQIIGERLLAVDGPDGRKIIEARKAVIIATGSRPSIPAVLQNVEPWDSRDVTAVTEVPERLVIVGGGVVACEAATWMTALGSDVTMLVRGAELLKGQEPFASEIVLDALTKLGVRVLTNTQAKSATRKDVETTPELGKLHGGTVHIELDGDSIDADEILVATGRKPLLEKLNLESIGLTPEDILHENMPEWLYAVGDANGKALLTHMGKYQARVIGERIADIAAGRTPDETPEFVPVPHVIFTDPQVASTGFTEAAARKSGIDVVTTEVPYTAAAGASLLRDGVQGRAKLVINRATNAIVGATFVGPEAGELIHSATIAIIGEVPIERLRHAVPSYPTASEIWLRLIEALPQEVLRPHRA</sequence>
<comment type="cofactor">
    <cofactor evidence="5">
        <name>FAD</name>
        <dbReference type="ChEBI" id="CHEBI:57692"/>
    </cofactor>
    <text evidence="5">Binds 1 FAD per subunit.</text>
</comment>
<dbReference type="InterPro" id="IPR036188">
    <property type="entry name" value="FAD/NAD-bd_sf"/>
</dbReference>
<dbReference type="Gene3D" id="3.50.50.60">
    <property type="entry name" value="FAD/NAD(P)-binding domain"/>
    <property type="match status" value="2"/>
</dbReference>
<evidence type="ECO:0000256" key="1">
    <source>
        <dbReference type="ARBA" id="ARBA00007532"/>
    </source>
</evidence>
<dbReference type="EC" id="1.16.1.1" evidence="10"/>
<keyword evidence="5" id="KW-0547">Nucleotide-binding</keyword>
<evidence type="ECO:0000256" key="7">
    <source>
        <dbReference type="SAM" id="MobiDB-lite"/>
    </source>
</evidence>
<keyword evidence="3 5" id="KW-0274">FAD</keyword>
<evidence type="ECO:0000256" key="6">
    <source>
        <dbReference type="PIRSR" id="PIRSR000350-4"/>
    </source>
</evidence>
<dbReference type="GO" id="GO:0004148">
    <property type="term" value="F:dihydrolipoyl dehydrogenase (NADH) activity"/>
    <property type="evidence" value="ECO:0007669"/>
    <property type="project" value="TreeGrafter"/>
</dbReference>
<feature type="binding site" evidence="5">
    <location>
        <position position="302"/>
    </location>
    <ligand>
        <name>NAD(+)</name>
        <dbReference type="ChEBI" id="CHEBI:57540"/>
    </ligand>
</feature>
<dbReference type="InterPro" id="IPR004099">
    <property type="entry name" value="Pyr_nucl-diS_OxRdtase_dimer"/>
</dbReference>
<proteinExistence type="inferred from homology"/>
<keyword evidence="10" id="KW-0560">Oxidoreductase</keyword>
<dbReference type="PRINTS" id="PR00411">
    <property type="entry name" value="PNDRDTASEI"/>
</dbReference>
<dbReference type="Pfam" id="PF02852">
    <property type="entry name" value="Pyr_redox_dim"/>
    <property type="match status" value="1"/>
</dbReference>
<feature type="region of interest" description="Disordered" evidence="7">
    <location>
        <begin position="1"/>
        <end position="25"/>
    </location>
</feature>
<dbReference type="InterPro" id="IPR016156">
    <property type="entry name" value="FAD/NAD-linked_Rdtase_dimer_sf"/>
</dbReference>
<dbReference type="PANTHER" id="PTHR22912:SF151">
    <property type="entry name" value="DIHYDROLIPOYL DEHYDROGENASE, MITOCHONDRIAL"/>
    <property type="match status" value="1"/>
</dbReference>
<evidence type="ECO:0000259" key="9">
    <source>
        <dbReference type="Pfam" id="PF07992"/>
    </source>
</evidence>
<feature type="disulfide bond" description="Redox-active" evidence="6">
    <location>
        <begin position="71"/>
        <end position="76"/>
    </location>
</feature>
<dbReference type="InterPro" id="IPR023753">
    <property type="entry name" value="FAD/NAD-binding_dom"/>
</dbReference>
<feature type="binding site" evidence="5">
    <location>
        <position position="336"/>
    </location>
    <ligand>
        <name>FAD</name>
        <dbReference type="ChEBI" id="CHEBI:57692"/>
    </ligand>
</feature>
<dbReference type="EMBL" id="JGZU01000009">
    <property type="protein sequence ID" value="KFJ06149.1"/>
    <property type="molecule type" value="Genomic_DNA"/>
</dbReference>
<evidence type="ECO:0000313" key="11">
    <source>
        <dbReference type="Proteomes" id="UP000029080"/>
    </source>
</evidence>
<protein>
    <submittedName>
        <fullName evidence="10">Pyridine nucleotide-disulfide oxidoreductase, dimerization domain protein</fullName>
        <ecNumber evidence="10">1.16.1.1</ecNumber>
    </submittedName>
</protein>
<evidence type="ECO:0000256" key="5">
    <source>
        <dbReference type="PIRSR" id="PIRSR000350-3"/>
    </source>
</evidence>
<dbReference type="Pfam" id="PF07992">
    <property type="entry name" value="Pyr_redox_2"/>
    <property type="match status" value="1"/>
</dbReference>
<feature type="domain" description="Pyridine nucleotide-disulphide oxidoreductase dimerisation" evidence="8">
    <location>
        <begin position="376"/>
        <end position="482"/>
    </location>
</feature>
<dbReference type="PANTHER" id="PTHR22912">
    <property type="entry name" value="DISULFIDE OXIDOREDUCTASE"/>
    <property type="match status" value="1"/>
</dbReference>
<name>A0A087EEE8_9BIFI</name>
<gene>
    <name evidence="10" type="ORF">BITS_1018</name>
</gene>
<comment type="caution">
    <text evidence="10">The sequence shown here is derived from an EMBL/GenBank/DDBJ whole genome shotgun (WGS) entry which is preliminary data.</text>
</comment>
<dbReference type="PRINTS" id="PR00368">
    <property type="entry name" value="FADPNR"/>
</dbReference>
<dbReference type="Gene3D" id="3.30.390.30">
    <property type="match status" value="1"/>
</dbReference>
<keyword evidence="2" id="KW-0285">Flavoprotein</keyword>
<feature type="compositionally biased region" description="Low complexity" evidence="7">
    <location>
        <begin position="1"/>
        <end position="19"/>
    </location>
</feature>
<dbReference type="InterPro" id="IPR001100">
    <property type="entry name" value="Pyr_nuc-diS_OxRdtase"/>
</dbReference>
<dbReference type="InterPro" id="IPR050151">
    <property type="entry name" value="Class-I_Pyr_Nuc-Dis_Oxidored"/>
</dbReference>
<evidence type="ECO:0000256" key="2">
    <source>
        <dbReference type="ARBA" id="ARBA00022630"/>
    </source>
</evidence>
<keyword evidence="4 5" id="KW-0520">NAD</keyword>